<gene>
    <name evidence="4" type="ORF">BOTBODRAFT_157888</name>
</gene>
<evidence type="ECO:0000313" key="5">
    <source>
        <dbReference type="Proteomes" id="UP000027195"/>
    </source>
</evidence>
<organism evidence="4 5">
    <name type="scientific">Botryobasidium botryosum (strain FD-172 SS1)</name>
    <dbReference type="NCBI Taxonomy" id="930990"/>
    <lineage>
        <taxon>Eukaryota</taxon>
        <taxon>Fungi</taxon>
        <taxon>Dikarya</taxon>
        <taxon>Basidiomycota</taxon>
        <taxon>Agaricomycotina</taxon>
        <taxon>Agaricomycetes</taxon>
        <taxon>Cantharellales</taxon>
        <taxon>Botryobasidiaceae</taxon>
        <taxon>Botryobasidium</taxon>
    </lineage>
</organism>
<keyword evidence="1" id="KW-0548">Nucleotidyltransferase</keyword>
<keyword evidence="5" id="KW-1185">Reference proteome</keyword>
<dbReference type="AlphaFoldDB" id="A0A067MIJ0"/>
<dbReference type="Proteomes" id="UP000027195">
    <property type="component" value="Unassembled WGS sequence"/>
</dbReference>
<evidence type="ECO:0000256" key="2">
    <source>
        <dbReference type="SAM" id="MobiDB-lite"/>
    </source>
</evidence>
<keyword evidence="1" id="KW-0696">RNA-directed RNA polymerase</keyword>
<feature type="region of interest" description="Disordered" evidence="2">
    <location>
        <begin position="1018"/>
        <end position="1041"/>
    </location>
</feature>
<feature type="compositionally biased region" description="Basic and acidic residues" evidence="2">
    <location>
        <begin position="44"/>
        <end position="55"/>
    </location>
</feature>
<keyword evidence="1" id="KW-0694">RNA-binding</keyword>
<feature type="region of interest" description="Disordered" evidence="2">
    <location>
        <begin position="23"/>
        <end position="123"/>
    </location>
</feature>
<feature type="compositionally biased region" description="Polar residues" evidence="2">
    <location>
        <begin position="56"/>
        <end position="69"/>
    </location>
</feature>
<dbReference type="InterPro" id="IPR057596">
    <property type="entry name" value="RDRP_core"/>
</dbReference>
<reference evidence="5" key="1">
    <citation type="journal article" date="2014" name="Proc. Natl. Acad. Sci. U.S.A.">
        <title>Extensive sampling of basidiomycete genomes demonstrates inadequacy of the white-rot/brown-rot paradigm for wood decay fungi.</title>
        <authorList>
            <person name="Riley R."/>
            <person name="Salamov A.A."/>
            <person name="Brown D.W."/>
            <person name="Nagy L.G."/>
            <person name="Floudas D."/>
            <person name="Held B.W."/>
            <person name="Levasseur A."/>
            <person name="Lombard V."/>
            <person name="Morin E."/>
            <person name="Otillar R."/>
            <person name="Lindquist E.A."/>
            <person name="Sun H."/>
            <person name="LaButti K.M."/>
            <person name="Schmutz J."/>
            <person name="Jabbour D."/>
            <person name="Luo H."/>
            <person name="Baker S.E."/>
            <person name="Pisabarro A.G."/>
            <person name="Walton J.D."/>
            <person name="Blanchette R.A."/>
            <person name="Henrissat B."/>
            <person name="Martin F."/>
            <person name="Cullen D."/>
            <person name="Hibbett D.S."/>
            <person name="Grigoriev I.V."/>
        </authorList>
    </citation>
    <scope>NUCLEOTIDE SEQUENCE [LARGE SCALE GENOMIC DNA]</scope>
    <source>
        <strain evidence="5">FD-172 SS1</strain>
    </source>
</reference>
<evidence type="ECO:0000259" key="3">
    <source>
        <dbReference type="Pfam" id="PF05183"/>
    </source>
</evidence>
<feature type="domain" description="RDRP core" evidence="3">
    <location>
        <begin position="288"/>
        <end position="914"/>
    </location>
</feature>
<comment type="similarity">
    <text evidence="1">Belongs to the RdRP family.</text>
</comment>
<keyword evidence="1" id="KW-0808">Transferase</keyword>
<feature type="compositionally biased region" description="Basic and acidic residues" evidence="2">
    <location>
        <begin position="99"/>
        <end position="109"/>
    </location>
</feature>
<dbReference type="InParanoid" id="A0A067MIJ0"/>
<dbReference type="HOGENOM" id="CLU_003387_1_0_1"/>
<evidence type="ECO:0000256" key="1">
    <source>
        <dbReference type="RuleBase" id="RU363098"/>
    </source>
</evidence>
<evidence type="ECO:0000313" key="4">
    <source>
        <dbReference type="EMBL" id="KDQ15608.1"/>
    </source>
</evidence>
<dbReference type="EC" id="2.7.7.48" evidence="1"/>
<feature type="region of interest" description="Disordered" evidence="2">
    <location>
        <begin position="895"/>
        <end position="928"/>
    </location>
</feature>
<protein>
    <recommendedName>
        <fullName evidence="1">RNA-dependent RNA polymerase</fullName>
        <ecNumber evidence="1">2.7.7.48</ecNumber>
    </recommendedName>
</protein>
<dbReference type="GO" id="GO:0003968">
    <property type="term" value="F:RNA-directed RNA polymerase activity"/>
    <property type="evidence" value="ECO:0007669"/>
    <property type="project" value="UniProtKB-KW"/>
</dbReference>
<dbReference type="InterPro" id="IPR007855">
    <property type="entry name" value="RDRP"/>
</dbReference>
<dbReference type="GO" id="GO:0003723">
    <property type="term" value="F:RNA binding"/>
    <property type="evidence" value="ECO:0007669"/>
    <property type="project" value="UniProtKB-KW"/>
</dbReference>
<dbReference type="GO" id="GO:0030422">
    <property type="term" value="P:siRNA processing"/>
    <property type="evidence" value="ECO:0007669"/>
    <property type="project" value="TreeGrafter"/>
</dbReference>
<dbReference type="EMBL" id="KL198031">
    <property type="protein sequence ID" value="KDQ15608.1"/>
    <property type="molecule type" value="Genomic_DNA"/>
</dbReference>
<dbReference type="PANTHER" id="PTHR23079:SF14">
    <property type="entry name" value="RNA-DEPENDENT RNA POLYMERASE"/>
    <property type="match status" value="1"/>
</dbReference>
<dbReference type="STRING" id="930990.A0A067MIJ0"/>
<accession>A0A067MIJ0</accession>
<dbReference type="PANTHER" id="PTHR23079">
    <property type="entry name" value="RNA-DEPENDENT RNA POLYMERASE"/>
    <property type="match status" value="1"/>
</dbReference>
<dbReference type="GO" id="GO:0031380">
    <property type="term" value="C:nuclear RNA-directed RNA polymerase complex"/>
    <property type="evidence" value="ECO:0007669"/>
    <property type="project" value="TreeGrafter"/>
</dbReference>
<dbReference type="Pfam" id="PF05183">
    <property type="entry name" value="RdRP"/>
    <property type="match status" value="1"/>
</dbReference>
<dbReference type="OrthoDB" id="10055769at2759"/>
<sequence length="1131" mass="125435">MGLWNNVIAALFPDSVDRAGATSNATLSPLPSPTLVESPPSLRENPKNTKLDGVRNKSTSKPTFASQREAQGAGIPPQQDASRAPKAPLIKHATADSLGGDRGDSKPPKITENGPGTSPLSLNVPRRTALNVSDVRFGGSNRSGYVEIAHSRQYQRCFDARKLSWGVQWEIARLVSHGLFAWDDIRLDLLDDLKGTNANAAPKVVKQLLPALNSNFRYFDSVQSNSPRLPWEELDLEQDAIVEGKNRGLGCSSDDNWFGGKIQQRATITLRSSPVLHSSSLSPGDRFEIRLAPQEKGRSTRFGRAFGSRRLIQVSASKDIMYKHLDELMEYMTKGFVINGRVFRAFFAKDNHIYLTETAEDYERKADPNEGDHFRLSLIAFIDWFAPLHLNNRQLMSKWSTRFGLLLSTSLPGVPFHNTNIHIIPDEYGSSYQPEDGQPAAEQIMTDGCGFINLAALKQIKERLELGTIPSAVQARLAGAKGMWLRHPTDQDPQPKIWLRDSQIKVNVSFDEGGRTYILDVVRAFFFKCPANLSTQVINNLSYNGVPNDVFVKLMVDGLGEEVQPFDWTQPGALVRLWAAVHDIGGVLSTKIRRDAATYARLLGAETWDSDKPKDMDVDGPLSGGMDEISGHPDTKYERVIGLLEAGFTPQQLPILRDDVKSILHDVVEKYVKKYRIPVPMSLTAFIVPDPLGVLEAHQVHFRASQPELLTPSGDLATSISGDVLLTRIPLMLPTDVKKMVVLDHHMLNSYVDVLVFPIKGDVSLASGLSGGDYDGDTATMFWDPSIVSNFSPGASPGTQTDPNDSLVSRPPESVVDFAVRVASMSEDEGQQAYQEHFLCGLNRSQIGFYSNFHTNAVYALGYGHPQTLRLANLYAVCLDSQKTGKSVKPEVFKKDQGAFGRRKPPCMESEEEFEKSQRSDRPPRLPRDQALPVFALDALATAGKAEATRHLTGFDKLLKNHTDLRPDPVLTAPYEDAKERASLLAERGHEGMKAELKQLRTHVKKLAEEYSALKARAAQEKVRSQRGSQGTTPSPQPNDFRRLSQAFLEGASYKSLFFSQPEVLRVMASYAYRHEIVTLSHGYDCSFSFAVAFRELCAIKAGRQRTILSREFSDLKVPHRGALRLLSYQV</sequence>
<proteinExistence type="inferred from homology"/>
<comment type="catalytic activity">
    <reaction evidence="1">
        <text>RNA(n) + a ribonucleoside 5'-triphosphate = RNA(n+1) + diphosphate</text>
        <dbReference type="Rhea" id="RHEA:21248"/>
        <dbReference type="Rhea" id="RHEA-COMP:14527"/>
        <dbReference type="Rhea" id="RHEA-COMP:17342"/>
        <dbReference type="ChEBI" id="CHEBI:33019"/>
        <dbReference type="ChEBI" id="CHEBI:61557"/>
        <dbReference type="ChEBI" id="CHEBI:140395"/>
        <dbReference type="EC" id="2.7.7.48"/>
    </reaction>
</comment>
<name>A0A067MIJ0_BOTB1</name>
<feature type="compositionally biased region" description="Basic and acidic residues" evidence="2">
    <location>
        <begin position="915"/>
        <end position="928"/>
    </location>
</feature>